<sequence>VLSMMKIVLEGAVRQRLTAEAAFDLFEDWLLKHSIERPPRSVGIFSFDDVKSIVEYATNTFFRHYRLYMYAFMTHCDVRLRVDEPGGGAAPLVIKPLPMRMQDEVDPMAQPELANLFRQSEEEMAEAEIRRIRELQEQQQEDPRAAMIKRRVAEGLKSLMENFEGKLKEQDERFTSQVTK</sequence>
<comment type="caution">
    <text evidence="2">The sequence shown here is derived from an EMBL/GenBank/DDBJ whole genome shotgun (WGS) entry which is preliminary data.</text>
</comment>
<dbReference type="OrthoDB" id="422531at2759"/>
<dbReference type="EMBL" id="CAJNNV010010432">
    <property type="protein sequence ID" value="CAE8598602.1"/>
    <property type="molecule type" value="Genomic_DNA"/>
</dbReference>
<evidence type="ECO:0000313" key="3">
    <source>
        <dbReference type="Proteomes" id="UP000654075"/>
    </source>
</evidence>
<name>A0A813EDK1_POLGL</name>
<feature type="coiled-coil region" evidence="1">
    <location>
        <begin position="117"/>
        <end position="173"/>
    </location>
</feature>
<keyword evidence="1" id="KW-0175">Coiled coil</keyword>
<dbReference type="AlphaFoldDB" id="A0A813EDK1"/>
<reference evidence="2" key="1">
    <citation type="submission" date="2021-02" db="EMBL/GenBank/DDBJ databases">
        <authorList>
            <person name="Dougan E. K."/>
            <person name="Rhodes N."/>
            <person name="Thang M."/>
            <person name="Chan C."/>
        </authorList>
    </citation>
    <scope>NUCLEOTIDE SEQUENCE</scope>
</reference>
<evidence type="ECO:0000313" key="2">
    <source>
        <dbReference type="EMBL" id="CAE8598602.1"/>
    </source>
</evidence>
<protein>
    <submittedName>
        <fullName evidence="2">Uncharacterized protein</fullName>
    </submittedName>
</protein>
<dbReference type="InterPro" id="IPR032727">
    <property type="entry name" value="CLAMP"/>
</dbReference>
<accession>A0A813EDK1</accession>
<keyword evidence="3" id="KW-1185">Reference proteome</keyword>
<proteinExistence type="predicted"/>
<dbReference type="Proteomes" id="UP000654075">
    <property type="component" value="Unassembled WGS sequence"/>
</dbReference>
<dbReference type="PANTHER" id="PTHR28457:SF1">
    <property type="entry name" value="CILIA- AND FLAGELLA-ASSOCIATED PROTEIN 119"/>
    <property type="match status" value="1"/>
</dbReference>
<dbReference type="OMA" id="QYQNKER"/>
<dbReference type="PANTHER" id="PTHR28457">
    <property type="entry name" value="COILED-COIL DOMAIN-CONTAINING PROTEIN 189"/>
    <property type="match status" value="1"/>
</dbReference>
<gene>
    <name evidence="2" type="ORF">PGLA1383_LOCUS17006</name>
</gene>
<dbReference type="Pfam" id="PF14769">
    <property type="entry name" value="CLAMP"/>
    <property type="match status" value="1"/>
</dbReference>
<organism evidence="2 3">
    <name type="scientific">Polarella glacialis</name>
    <name type="common">Dinoflagellate</name>
    <dbReference type="NCBI Taxonomy" id="89957"/>
    <lineage>
        <taxon>Eukaryota</taxon>
        <taxon>Sar</taxon>
        <taxon>Alveolata</taxon>
        <taxon>Dinophyceae</taxon>
        <taxon>Suessiales</taxon>
        <taxon>Suessiaceae</taxon>
        <taxon>Polarella</taxon>
    </lineage>
</organism>
<evidence type="ECO:0000256" key="1">
    <source>
        <dbReference type="SAM" id="Coils"/>
    </source>
</evidence>
<feature type="non-terminal residue" evidence="2">
    <location>
        <position position="180"/>
    </location>
</feature>